<evidence type="ECO:0000313" key="1">
    <source>
        <dbReference type="EMBL" id="KNC27793.1"/>
    </source>
</evidence>
<proteinExistence type="predicted"/>
<evidence type="ECO:0000313" key="2">
    <source>
        <dbReference type="Proteomes" id="UP000037069"/>
    </source>
</evidence>
<accession>A0A0L0C5X0</accession>
<comment type="caution">
    <text evidence="1">The sequence shown here is derived from an EMBL/GenBank/DDBJ whole genome shotgun (WGS) entry which is preliminary data.</text>
</comment>
<dbReference type="OrthoDB" id="8191442at2759"/>
<sequence>MSDVVFYKKTVSLSLASNGREQVQKSSSTGRLTSLLSSRIGILVSAYFGNISELSNIQLERLLPFISLPIWQEMLMPKVPQSHCLRYFKHDVLMRRRCRHIRVPIMPRLGDLNN</sequence>
<dbReference type="Proteomes" id="UP000037069">
    <property type="component" value="Unassembled WGS sequence"/>
</dbReference>
<gene>
    <name evidence="1" type="ORF">FF38_07989</name>
</gene>
<dbReference type="EMBL" id="JRES01000842">
    <property type="protein sequence ID" value="KNC27793.1"/>
    <property type="molecule type" value="Genomic_DNA"/>
</dbReference>
<dbReference type="AlphaFoldDB" id="A0A0L0C5X0"/>
<name>A0A0L0C5X0_LUCCU</name>
<protein>
    <submittedName>
        <fullName evidence="1">Uncharacterized protein</fullName>
    </submittedName>
</protein>
<reference evidence="1 2" key="1">
    <citation type="journal article" date="2015" name="Nat. Commun.">
        <title>Lucilia cuprina genome unlocks parasitic fly biology to underpin future interventions.</title>
        <authorList>
            <person name="Anstead C.A."/>
            <person name="Korhonen P.K."/>
            <person name="Young N.D."/>
            <person name="Hall R.S."/>
            <person name="Jex A.R."/>
            <person name="Murali S.C."/>
            <person name="Hughes D.S."/>
            <person name="Lee S.F."/>
            <person name="Perry T."/>
            <person name="Stroehlein A.J."/>
            <person name="Ansell B.R."/>
            <person name="Breugelmans B."/>
            <person name="Hofmann A."/>
            <person name="Qu J."/>
            <person name="Dugan S."/>
            <person name="Lee S.L."/>
            <person name="Chao H."/>
            <person name="Dinh H."/>
            <person name="Han Y."/>
            <person name="Doddapaneni H.V."/>
            <person name="Worley K.C."/>
            <person name="Muzny D.M."/>
            <person name="Ioannidis P."/>
            <person name="Waterhouse R.M."/>
            <person name="Zdobnov E.M."/>
            <person name="James P.J."/>
            <person name="Bagnall N.H."/>
            <person name="Kotze A.C."/>
            <person name="Gibbs R.A."/>
            <person name="Richards S."/>
            <person name="Batterham P."/>
            <person name="Gasser R.B."/>
        </authorList>
    </citation>
    <scope>NUCLEOTIDE SEQUENCE [LARGE SCALE GENOMIC DNA]</scope>
    <source>
        <strain evidence="1 2">LS</strain>
        <tissue evidence="1">Full body</tissue>
    </source>
</reference>
<organism evidence="1 2">
    <name type="scientific">Lucilia cuprina</name>
    <name type="common">Green bottle fly</name>
    <name type="synonym">Australian sheep blowfly</name>
    <dbReference type="NCBI Taxonomy" id="7375"/>
    <lineage>
        <taxon>Eukaryota</taxon>
        <taxon>Metazoa</taxon>
        <taxon>Ecdysozoa</taxon>
        <taxon>Arthropoda</taxon>
        <taxon>Hexapoda</taxon>
        <taxon>Insecta</taxon>
        <taxon>Pterygota</taxon>
        <taxon>Neoptera</taxon>
        <taxon>Endopterygota</taxon>
        <taxon>Diptera</taxon>
        <taxon>Brachycera</taxon>
        <taxon>Muscomorpha</taxon>
        <taxon>Oestroidea</taxon>
        <taxon>Calliphoridae</taxon>
        <taxon>Luciliinae</taxon>
        <taxon>Lucilia</taxon>
    </lineage>
</organism>
<keyword evidence="2" id="KW-1185">Reference proteome</keyword>